<dbReference type="GO" id="GO:0016020">
    <property type="term" value="C:membrane"/>
    <property type="evidence" value="ECO:0007669"/>
    <property type="project" value="UniProtKB-SubCell"/>
</dbReference>
<protein>
    <submittedName>
        <fullName evidence="8">Na-K-Cl cotransporter</fullName>
    </submittedName>
</protein>
<name>A0AA49GNK8_9BACT</name>
<dbReference type="InterPro" id="IPR018491">
    <property type="entry name" value="SLC12_C"/>
</dbReference>
<dbReference type="Pfam" id="PF00324">
    <property type="entry name" value="AA_permease"/>
    <property type="match status" value="1"/>
</dbReference>
<evidence type="ECO:0000256" key="4">
    <source>
        <dbReference type="ARBA" id="ARBA00023136"/>
    </source>
</evidence>
<keyword evidence="2 5" id="KW-0812">Transmembrane</keyword>
<accession>A0AA49GNK8</accession>
<feature type="domain" description="SLC12A transporter C-terminal" evidence="7">
    <location>
        <begin position="601"/>
        <end position="675"/>
    </location>
</feature>
<feature type="transmembrane region" description="Helical" evidence="5">
    <location>
        <begin position="411"/>
        <end position="427"/>
    </location>
</feature>
<feature type="transmembrane region" description="Helical" evidence="5">
    <location>
        <begin position="102"/>
        <end position="126"/>
    </location>
</feature>
<feature type="transmembrane region" description="Helical" evidence="5">
    <location>
        <begin position="163"/>
        <end position="181"/>
    </location>
</feature>
<feature type="transmembrane region" description="Helical" evidence="5">
    <location>
        <begin position="236"/>
        <end position="256"/>
    </location>
</feature>
<evidence type="ECO:0000259" key="7">
    <source>
        <dbReference type="Pfam" id="PF03522"/>
    </source>
</evidence>
<keyword evidence="4 5" id="KW-0472">Membrane</keyword>
<evidence type="ECO:0000256" key="2">
    <source>
        <dbReference type="ARBA" id="ARBA00022692"/>
    </source>
</evidence>
<feature type="domain" description="Amino acid permease/ SLC12A" evidence="6">
    <location>
        <begin position="29"/>
        <end position="428"/>
    </location>
</feature>
<evidence type="ECO:0000256" key="5">
    <source>
        <dbReference type="SAM" id="Phobius"/>
    </source>
</evidence>
<feature type="domain" description="SLC12A transporter C-terminal" evidence="7">
    <location>
        <begin position="479"/>
        <end position="594"/>
    </location>
</feature>
<feature type="transmembrane region" description="Helical" evidence="5">
    <location>
        <begin position="328"/>
        <end position="347"/>
    </location>
</feature>
<reference evidence="8" key="1">
    <citation type="journal article" date="2023" name="Comput. Struct. Biotechnol. J.">
        <title>Discovery of a novel marine Bacteroidetes with a rich repertoire of carbohydrate-active enzymes.</title>
        <authorList>
            <person name="Chen B."/>
            <person name="Liu G."/>
            <person name="Chen Q."/>
            <person name="Wang H."/>
            <person name="Liu L."/>
            <person name="Tang K."/>
        </authorList>
    </citation>
    <scope>NUCLEOTIDE SEQUENCE</scope>
    <source>
        <strain evidence="8">TK19036</strain>
    </source>
</reference>
<reference evidence="8" key="2">
    <citation type="journal article" date="2024" name="Antonie Van Leeuwenhoek">
        <title>Roseihalotalea indica gen. nov., sp. nov., a halophilic Bacteroidetes from mesopelagic Southwest Indian Ocean with higher carbohydrate metabolic potential.</title>
        <authorList>
            <person name="Chen B."/>
            <person name="Zhang M."/>
            <person name="Lin D."/>
            <person name="Ye J."/>
            <person name="Tang K."/>
        </authorList>
    </citation>
    <scope>NUCLEOTIDE SEQUENCE</scope>
    <source>
        <strain evidence="8">TK19036</strain>
    </source>
</reference>
<dbReference type="GO" id="GO:0015377">
    <property type="term" value="F:chloride:monoatomic cation symporter activity"/>
    <property type="evidence" value="ECO:0007669"/>
    <property type="project" value="InterPro"/>
</dbReference>
<dbReference type="PANTHER" id="PTHR11827">
    <property type="entry name" value="SOLUTE CARRIER FAMILY 12, CATION COTRANSPORTERS"/>
    <property type="match status" value="1"/>
</dbReference>
<dbReference type="InterPro" id="IPR004841">
    <property type="entry name" value="AA-permease/SLC12A_dom"/>
</dbReference>
<feature type="transmembrane region" description="Helical" evidence="5">
    <location>
        <begin position="56"/>
        <end position="81"/>
    </location>
</feature>
<dbReference type="AlphaFoldDB" id="A0AA49GNK8"/>
<feature type="transmembrane region" description="Helical" evidence="5">
    <location>
        <begin position="23"/>
        <end position="44"/>
    </location>
</feature>
<proteinExistence type="predicted"/>
<dbReference type="InterPro" id="IPR004842">
    <property type="entry name" value="SLC12A_fam"/>
</dbReference>
<gene>
    <name evidence="8" type="ORF">K4G66_32470</name>
</gene>
<feature type="transmembrane region" description="Helical" evidence="5">
    <location>
        <begin position="353"/>
        <end position="374"/>
    </location>
</feature>
<comment type="subcellular location">
    <subcellularLocation>
        <location evidence="1">Membrane</location>
        <topology evidence="1">Multi-pass membrane protein</topology>
    </subcellularLocation>
</comment>
<evidence type="ECO:0000256" key="3">
    <source>
        <dbReference type="ARBA" id="ARBA00022989"/>
    </source>
</evidence>
<feature type="transmembrane region" description="Helical" evidence="5">
    <location>
        <begin position="201"/>
        <end position="224"/>
    </location>
</feature>
<feature type="transmembrane region" description="Helical" evidence="5">
    <location>
        <begin position="276"/>
        <end position="300"/>
    </location>
</feature>
<keyword evidence="3 5" id="KW-1133">Transmembrane helix</keyword>
<feature type="transmembrane region" description="Helical" evidence="5">
    <location>
        <begin position="138"/>
        <end position="156"/>
    </location>
</feature>
<evidence type="ECO:0000313" key="8">
    <source>
        <dbReference type="EMBL" id="WKN37086.1"/>
    </source>
</evidence>
<dbReference type="Pfam" id="PF03522">
    <property type="entry name" value="SLC12"/>
    <property type="match status" value="2"/>
</dbReference>
<evidence type="ECO:0000259" key="6">
    <source>
        <dbReference type="Pfam" id="PF00324"/>
    </source>
</evidence>
<dbReference type="EMBL" id="CP120682">
    <property type="protein sequence ID" value="WKN37086.1"/>
    <property type="molecule type" value="Genomic_DNA"/>
</dbReference>
<dbReference type="Gene3D" id="1.20.1740.10">
    <property type="entry name" value="Amino acid/polyamine transporter I"/>
    <property type="match status" value="1"/>
</dbReference>
<organism evidence="8">
    <name type="scientific">Roseihalotalea indica</name>
    <dbReference type="NCBI Taxonomy" id="2867963"/>
    <lineage>
        <taxon>Bacteria</taxon>
        <taxon>Pseudomonadati</taxon>
        <taxon>Bacteroidota</taxon>
        <taxon>Cytophagia</taxon>
        <taxon>Cytophagales</taxon>
        <taxon>Catalimonadaceae</taxon>
        <taxon>Roseihalotalea</taxon>
    </lineage>
</organism>
<evidence type="ECO:0000256" key="1">
    <source>
        <dbReference type="ARBA" id="ARBA00004141"/>
    </source>
</evidence>
<sequence>MPITGNDSKSTRTTNTASSVQKLGTFGGVFTPSLLTILGVIMYLRFGWVVGNVGLIGTLIIVTLSTSITFLTALSIASIATDTQVKTGGAYYMISRSLGIEVGGAVGIPLFIAQALSVALYVIGFAESIVNVFPSLDMKLVGCGVTVAIGLLALFSTQATIRTQYFILAAIAISLISLVMGKPLEATHVELWGAPPQVSEGFWRVFAVFFPAVTGIMAGVNLSGDLRNPAKSIPKGTFFAVGTGYLIYMALPIILAGRADAGTLIDDPLIMRRISYWGNGILLGVWGATLSSAVGSILGAPRILQALAKDGVLPHSFRWLGRENGPSNIPRAGTIFTMILAIIAVILGDLDLIAPILTMFFLTTYGVLNIAAGVERLLGSPSFRPSFRVHWFFSLLGALGCIAVMFLINPLATLIAILFVAVIFVWLKRRGLRTAWGDVRRGLWMALTRTALLSIDHTPDPKNWRPHLLVLSGAPTRRWHLIELAYAITQGKSLLTVATVLKANDVTFDRIKSLESNIRDYLEGRGVESFVRVTADEDPFVGSTRLIQTYGLGALVPNTIVLGDTRELTHHGPYCEMIQRFHQAQRNVVIVRDEEKEGFGNKKAIDVWWGGLRKNGALMMILAYLISGSRDWRSVKVTIKMAVSTQAAAQDAEANLREIIQNMRIPFQHQVLVNEQESFWSLLKQESHSADLIMLGLAEPDENFLAYYEQLSERTQGLPATLFVLAAQEIAFEEILL</sequence>
<dbReference type="PANTHER" id="PTHR11827:SF72">
    <property type="entry name" value="GH08340P"/>
    <property type="match status" value="1"/>
</dbReference>